<dbReference type="OrthoDB" id="8452549at2"/>
<dbReference type="HOGENOM" id="CLU_1568843_0_0_5"/>
<sequence length="181" mass="19730">MPGPVIETKAAFARRVGLSRPRITQLAAKGLPVTPDGKVDVGAALEWMSRELDPTQRVAQSKAKARPALVPPVPAPADGDAEGGEDGDLIAARTEHEWLKVERARLALELARGDVAPWAEINRVLFEHGRRNRDAWMAWAQRVVPDMAAELKVDGATLTATLRKFVTAHLRELSEAAHADR</sequence>
<dbReference type="AlphaFoldDB" id="G7ZAT4"/>
<evidence type="ECO:0000313" key="3">
    <source>
        <dbReference type="Proteomes" id="UP000005667"/>
    </source>
</evidence>
<keyword evidence="2" id="KW-0614">Plasmid</keyword>
<geneLocation type="plasmid" evidence="2 3">
    <name>AZO_p1</name>
</geneLocation>
<feature type="region of interest" description="Disordered" evidence="1">
    <location>
        <begin position="57"/>
        <end position="85"/>
    </location>
</feature>
<reference evidence="3" key="1">
    <citation type="journal article" date="2011" name="PLoS Genet.">
        <title>Azospirillum genomes reveal transition of bacteria from aquatic to terrestrial environments.</title>
        <authorList>
            <person name="Wisniewski-Dye F."/>
            <person name="Borziak K."/>
            <person name="Khalsa-Moyers G."/>
            <person name="Alexandre G."/>
            <person name="Sukharnikov L.O."/>
            <person name="Wuichet K."/>
            <person name="Hurst G.B."/>
            <person name="McDonald W.H."/>
            <person name="Robertson J.S."/>
            <person name="Barbe V."/>
            <person name="Calteau A."/>
            <person name="Rouy Z."/>
            <person name="Mangenot S."/>
            <person name="Prigent-Combaret C."/>
            <person name="Normand P."/>
            <person name="Boyer M."/>
            <person name="Siguier P."/>
            <person name="Dessaux Y."/>
            <person name="Elmerich C."/>
            <person name="Condemine G."/>
            <person name="Krishnen G."/>
            <person name="Kennedy I."/>
            <person name="Paterson A.H."/>
            <person name="Gonzalez V."/>
            <person name="Mavingui P."/>
            <person name="Zhulin I.B."/>
        </authorList>
    </citation>
    <scope>NUCLEOTIDE SEQUENCE [LARGE SCALE GENOMIC DNA]</scope>
    <source>
        <strain evidence="3">4B</strain>
    </source>
</reference>
<evidence type="ECO:0000313" key="2">
    <source>
        <dbReference type="EMBL" id="CBS88994.1"/>
    </source>
</evidence>
<dbReference type="Proteomes" id="UP000005667">
    <property type="component" value="Plasmid AZO_p1"/>
</dbReference>
<name>G7ZAT4_AZOL4</name>
<gene>
    <name evidence="2" type="ordered locus">AZOLI_p10784</name>
</gene>
<dbReference type="EMBL" id="FQ311869">
    <property type="protein sequence ID" value="CBS88994.1"/>
    <property type="molecule type" value="Genomic_DNA"/>
</dbReference>
<organism evidence="2 3">
    <name type="scientific">Azospirillum lipoferum (strain 4B)</name>
    <dbReference type="NCBI Taxonomy" id="862719"/>
    <lineage>
        <taxon>Bacteria</taxon>
        <taxon>Pseudomonadati</taxon>
        <taxon>Pseudomonadota</taxon>
        <taxon>Alphaproteobacteria</taxon>
        <taxon>Rhodospirillales</taxon>
        <taxon>Azospirillaceae</taxon>
        <taxon>Azospirillum</taxon>
    </lineage>
</organism>
<keyword evidence="3" id="KW-1185">Reference proteome</keyword>
<protein>
    <submittedName>
        <fullName evidence="2">Uncharacterized protein</fullName>
    </submittedName>
</protein>
<accession>G7ZAT4</accession>
<proteinExistence type="predicted"/>
<dbReference type="RefSeq" id="WP_014188447.1">
    <property type="nucleotide sequence ID" value="NC_016585.1"/>
</dbReference>
<dbReference type="KEGG" id="ali:AZOLI_p10784"/>
<evidence type="ECO:0000256" key="1">
    <source>
        <dbReference type="SAM" id="MobiDB-lite"/>
    </source>
</evidence>